<sequence length="82" mass="8812">MSGRGGRVAFLLLLLPAPTVTKATRHSPRSPRCCCGPEPLPAWKRGTVGKVGCLCSVIGFIRSQYRQGKASRRSCVIVITLS</sequence>
<evidence type="ECO:0000313" key="3">
    <source>
        <dbReference type="Proteomes" id="UP000288216"/>
    </source>
</evidence>
<proteinExistence type="predicted"/>
<name>A0A401PNN9_SCYTO</name>
<comment type="caution">
    <text evidence="2">The sequence shown here is derived from an EMBL/GenBank/DDBJ whole genome shotgun (WGS) entry which is preliminary data.</text>
</comment>
<organism evidence="2 3">
    <name type="scientific">Scyliorhinus torazame</name>
    <name type="common">Cloudy catshark</name>
    <name type="synonym">Catulus torazame</name>
    <dbReference type="NCBI Taxonomy" id="75743"/>
    <lineage>
        <taxon>Eukaryota</taxon>
        <taxon>Metazoa</taxon>
        <taxon>Chordata</taxon>
        <taxon>Craniata</taxon>
        <taxon>Vertebrata</taxon>
        <taxon>Chondrichthyes</taxon>
        <taxon>Elasmobranchii</taxon>
        <taxon>Galeomorphii</taxon>
        <taxon>Galeoidea</taxon>
        <taxon>Carcharhiniformes</taxon>
        <taxon>Scyliorhinidae</taxon>
        <taxon>Scyliorhinus</taxon>
    </lineage>
</organism>
<evidence type="ECO:0008006" key="4">
    <source>
        <dbReference type="Google" id="ProtNLM"/>
    </source>
</evidence>
<keyword evidence="1" id="KW-0732">Signal</keyword>
<evidence type="ECO:0000256" key="1">
    <source>
        <dbReference type="SAM" id="SignalP"/>
    </source>
</evidence>
<gene>
    <name evidence="2" type="ORF">scyTo_0003816</name>
</gene>
<reference evidence="2 3" key="1">
    <citation type="journal article" date="2018" name="Nat. Ecol. Evol.">
        <title>Shark genomes provide insights into elasmobranch evolution and the origin of vertebrates.</title>
        <authorList>
            <person name="Hara Y"/>
            <person name="Yamaguchi K"/>
            <person name="Onimaru K"/>
            <person name="Kadota M"/>
            <person name="Koyanagi M"/>
            <person name="Keeley SD"/>
            <person name="Tatsumi K"/>
            <person name="Tanaka K"/>
            <person name="Motone F"/>
            <person name="Kageyama Y"/>
            <person name="Nozu R"/>
            <person name="Adachi N"/>
            <person name="Nishimura O"/>
            <person name="Nakagawa R"/>
            <person name="Tanegashima C"/>
            <person name="Kiyatake I"/>
            <person name="Matsumoto R"/>
            <person name="Murakumo K"/>
            <person name="Nishida K"/>
            <person name="Terakita A"/>
            <person name="Kuratani S"/>
            <person name="Sato K"/>
            <person name="Hyodo S Kuraku.S."/>
        </authorList>
    </citation>
    <scope>NUCLEOTIDE SEQUENCE [LARGE SCALE GENOMIC DNA]</scope>
</reference>
<keyword evidence="3" id="KW-1185">Reference proteome</keyword>
<dbReference type="Proteomes" id="UP000288216">
    <property type="component" value="Unassembled WGS sequence"/>
</dbReference>
<evidence type="ECO:0000313" key="2">
    <source>
        <dbReference type="EMBL" id="GCB74725.1"/>
    </source>
</evidence>
<dbReference type="EMBL" id="BFAA01001070">
    <property type="protein sequence ID" value="GCB74725.1"/>
    <property type="molecule type" value="Genomic_DNA"/>
</dbReference>
<protein>
    <recommendedName>
        <fullName evidence="4">Secreted protein</fullName>
    </recommendedName>
</protein>
<accession>A0A401PNN9</accession>
<feature type="signal peptide" evidence="1">
    <location>
        <begin position="1"/>
        <end position="23"/>
    </location>
</feature>
<dbReference type="AlphaFoldDB" id="A0A401PNN9"/>
<feature type="chain" id="PRO_5019418900" description="Secreted protein" evidence="1">
    <location>
        <begin position="24"/>
        <end position="82"/>
    </location>
</feature>